<organism evidence="2">
    <name type="scientific">marine sediment metagenome</name>
    <dbReference type="NCBI Taxonomy" id="412755"/>
    <lineage>
        <taxon>unclassified sequences</taxon>
        <taxon>metagenomes</taxon>
        <taxon>ecological metagenomes</taxon>
    </lineage>
</organism>
<evidence type="ECO:0000313" key="2">
    <source>
        <dbReference type="EMBL" id="GAG11752.1"/>
    </source>
</evidence>
<evidence type="ECO:0000256" key="1">
    <source>
        <dbReference type="SAM" id="MobiDB-lite"/>
    </source>
</evidence>
<proteinExistence type="predicted"/>
<comment type="caution">
    <text evidence="2">The sequence shown here is derived from an EMBL/GenBank/DDBJ whole genome shotgun (WGS) entry which is preliminary data.</text>
</comment>
<feature type="region of interest" description="Disordered" evidence="1">
    <location>
        <begin position="1"/>
        <end position="49"/>
    </location>
</feature>
<name>X0VKM0_9ZZZZ</name>
<dbReference type="EMBL" id="BARS01027424">
    <property type="protein sequence ID" value="GAG11752.1"/>
    <property type="molecule type" value="Genomic_DNA"/>
</dbReference>
<accession>X0VKM0</accession>
<gene>
    <name evidence="2" type="ORF">S01H1_43084</name>
</gene>
<protein>
    <submittedName>
        <fullName evidence="2">Uncharacterized protein</fullName>
    </submittedName>
</protein>
<reference evidence="2" key="1">
    <citation type="journal article" date="2014" name="Front. Microbiol.">
        <title>High frequency of phylogenetically diverse reductive dehalogenase-homologous genes in deep subseafloor sedimentary metagenomes.</title>
        <authorList>
            <person name="Kawai M."/>
            <person name="Futagami T."/>
            <person name="Toyoda A."/>
            <person name="Takaki Y."/>
            <person name="Nishi S."/>
            <person name="Hori S."/>
            <person name="Arai W."/>
            <person name="Tsubouchi T."/>
            <person name="Morono Y."/>
            <person name="Uchiyama I."/>
            <person name="Ito T."/>
            <person name="Fujiyama A."/>
            <person name="Inagaki F."/>
            <person name="Takami H."/>
        </authorList>
    </citation>
    <scope>NUCLEOTIDE SEQUENCE</scope>
    <source>
        <strain evidence="2">Expedition CK06-06</strain>
    </source>
</reference>
<dbReference type="AlphaFoldDB" id="X0VKM0"/>
<feature type="compositionally biased region" description="Basic and acidic residues" evidence="1">
    <location>
        <begin position="15"/>
        <end position="49"/>
    </location>
</feature>
<sequence>MVEQKENDVNGGDESGGKQDESKEGVDDAVDAKHDGNEAKPEEERDNNL</sequence>